<organism evidence="2 3">
    <name type="scientific">Ciona savignyi</name>
    <name type="common">Pacific transparent sea squirt</name>
    <dbReference type="NCBI Taxonomy" id="51511"/>
    <lineage>
        <taxon>Eukaryota</taxon>
        <taxon>Metazoa</taxon>
        <taxon>Chordata</taxon>
        <taxon>Tunicata</taxon>
        <taxon>Ascidiacea</taxon>
        <taxon>Phlebobranchia</taxon>
        <taxon>Cionidae</taxon>
        <taxon>Ciona</taxon>
    </lineage>
</organism>
<accession>H2ZGP6</accession>
<name>H2ZGP6_CIOSA</name>
<reference evidence="2" key="2">
    <citation type="submission" date="2025-08" db="UniProtKB">
        <authorList>
            <consortium name="Ensembl"/>
        </authorList>
    </citation>
    <scope>IDENTIFICATION</scope>
</reference>
<dbReference type="Ensembl" id="ENSCSAVT00000016944.1">
    <property type="protein sequence ID" value="ENSCSAVP00000016762.1"/>
    <property type="gene ID" value="ENSCSAVG00000009858.1"/>
</dbReference>
<dbReference type="GeneTree" id="ENSGT00390000014695"/>
<reference evidence="2" key="3">
    <citation type="submission" date="2025-09" db="UniProtKB">
        <authorList>
            <consortium name="Ensembl"/>
        </authorList>
    </citation>
    <scope>IDENTIFICATION</scope>
</reference>
<dbReference type="InParanoid" id="H2ZGP6"/>
<evidence type="ECO:0000256" key="1">
    <source>
        <dbReference type="SAM" id="MobiDB-lite"/>
    </source>
</evidence>
<dbReference type="Proteomes" id="UP000007875">
    <property type="component" value="Unassembled WGS sequence"/>
</dbReference>
<keyword evidence="3" id="KW-1185">Reference proteome</keyword>
<feature type="region of interest" description="Disordered" evidence="1">
    <location>
        <begin position="168"/>
        <end position="203"/>
    </location>
</feature>
<evidence type="ECO:0000313" key="2">
    <source>
        <dbReference type="Ensembl" id="ENSCSAVP00000016762.1"/>
    </source>
</evidence>
<reference evidence="3" key="1">
    <citation type="submission" date="2003-08" db="EMBL/GenBank/DDBJ databases">
        <authorList>
            <person name="Birren B."/>
            <person name="Nusbaum C."/>
            <person name="Abebe A."/>
            <person name="Abouelleil A."/>
            <person name="Adekoya E."/>
            <person name="Ait-zahra M."/>
            <person name="Allen N."/>
            <person name="Allen T."/>
            <person name="An P."/>
            <person name="Anderson M."/>
            <person name="Anderson S."/>
            <person name="Arachchi H."/>
            <person name="Armbruster J."/>
            <person name="Bachantsang P."/>
            <person name="Baldwin J."/>
            <person name="Barry A."/>
            <person name="Bayul T."/>
            <person name="Blitshsteyn B."/>
            <person name="Bloom T."/>
            <person name="Blye J."/>
            <person name="Boguslavskiy L."/>
            <person name="Borowsky M."/>
            <person name="Boukhgalter B."/>
            <person name="Brunache A."/>
            <person name="Butler J."/>
            <person name="Calixte N."/>
            <person name="Calvo S."/>
            <person name="Camarata J."/>
            <person name="Campo K."/>
            <person name="Chang J."/>
            <person name="Cheshatsang Y."/>
            <person name="Citroen M."/>
            <person name="Collymore A."/>
            <person name="Considine T."/>
            <person name="Cook A."/>
            <person name="Cooke P."/>
            <person name="Corum B."/>
            <person name="Cuomo C."/>
            <person name="David R."/>
            <person name="Dawoe T."/>
            <person name="Degray S."/>
            <person name="Dodge S."/>
            <person name="Dooley K."/>
            <person name="Dorje P."/>
            <person name="Dorjee K."/>
            <person name="Dorris L."/>
            <person name="Duffey N."/>
            <person name="Dupes A."/>
            <person name="Elkins T."/>
            <person name="Engels R."/>
            <person name="Erickson J."/>
            <person name="Farina A."/>
            <person name="Faro S."/>
            <person name="Ferreira P."/>
            <person name="Fischer H."/>
            <person name="Fitzgerald M."/>
            <person name="Foley K."/>
            <person name="Gage D."/>
            <person name="Galagan J."/>
            <person name="Gearin G."/>
            <person name="Gnerre S."/>
            <person name="Gnirke A."/>
            <person name="Goyette A."/>
            <person name="Graham J."/>
            <person name="Grandbois E."/>
            <person name="Gyaltsen K."/>
            <person name="Hafez N."/>
            <person name="Hagopian D."/>
            <person name="Hagos B."/>
            <person name="Hall J."/>
            <person name="Hatcher B."/>
            <person name="Heller A."/>
            <person name="Higgins H."/>
            <person name="Honan T."/>
            <person name="Horn A."/>
            <person name="Houde N."/>
            <person name="Hughes L."/>
            <person name="Hulme W."/>
            <person name="Husby E."/>
            <person name="Iliev I."/>
            <person name="Jaffe D."/>
            <person name="Jones C."/>
            <person name="Kamal M."/>
            <person name="Kamat A."/>
            <person name="Kamvysselis M."/>
            <person name="Karlsson E."/>
            <person name="Kells C."/>
            <person name="Kieu A."/>
            <person name="Kisner P."/>
            <person name="Kodira C."/>
            <person name="Kulbokas E."/>
            <person name="Labutti K."/>
            <person name="Lama D."/>
            <person name="Landers T."/>
            <person name="Leger J."/>
            <person name="Levine S."/>
            <person name="Lewis D."/>
            <person name="Lewis T."/>
            <person name="Lindblad-toh K."/>
            <person name="Liu X."/>
            <person name="Lokyitsang T."/>
            <person name="Lokyitsang Y."/>
            <person name="Lucien O."/>
            <person name="Lui A."/>
            <person name="Ma L.J."/>
            <person name="Mabbitt R."/>
            <person name="Macdonald J."/>
            <person name="Maclean C."/>
            <person name="Major J."/>
            <person name="Manning J."/>
            <person name="Marabella R."/>
            <person name="Maru K."/>
            <person name="Matthews C."/>
            <person name="Mauceli E."/>
            <person name="Mccarthy M."/>
            <person name="Mcdonough S."/>
            <person name="Mcghee T."/>
            <person name="Meldrim J."/>
            <person name="Meneus L."/>
            <person name="Mesirov J."/>
            <person name="Mihalev A."/>
            <person name="Mihova T."/>
            <person name="Mikkelsen T."/>
            <person name="Mlenga V."/>
            <person name="Moru K."/>
            <person name="Mozes J."/>
            <person name="Mulrain L."/>
            <person name="Munson G."/>
            <person name="Naylor J."/>
            <person name="Newes C."/>
            <person name="Nguyen C."/>
            <person name="Nguyen N."/>
            <person name="Nguyen T."/>
            <person name="Nicol R."/>
            <person name="Nielsen C."/>
            <person name="Nizzari M."/>
            <person name="Norbu C."/>
            <person name="Norbu N."/>
            <person name="O'donnell P."/>
            <person name="Okoawo O."/>
            <person name="O'leary S."/>
            <person name="Omotosho B."/>
            <person name="O'neill K."/>
            <person name="Osman S."/>
            <person name="Parker S."/>
            <person name="Perrin D."/>
            <person name="Phunkhang P."/>
            <person name="Piqani B."/>
            <person name="Purcell S."/>
            <person name="Rachupka T."/>
            <person name="Ramasamy U."/>
            <person name="Rameau R."/>
            <person name="Ray V."/>
            <person name="Raymond C."/>
            <person name="Retta R."/>
            <person name="Richardson S."/>
            <person name="Rise C."/>
            <person name="Rodriguez J."/>
            <person name="Rogers J."/>
            <person name="Rogov P."/>
            <person name="Rutman M."/>
            <person name="Schupbach R."/>
            <person name="Seaman C."/>
            <person name="Settipalli S."/>
            <person name="Sharpe T."/>
            <person name="Sheridan J."/>
            <person name="Sherpa N."/>
            <person name="Shi J."/>
            <person name="Smirnov S."/>
            <person name="Smith C."/>
            <person name="Sougnez C."/>
            <person name="Spencer B."/>
            <person name="Stalker J."/>
            <person name="Stange-thomann N."/>
            <person name="Stavropoulos S."/>
            <person name="Stetson K."/>
            <person name="Stone C."/>
            <person name="Stone S."/>
            <person name="Stubbs M."/>
            <person name="Talamas J."/>
            <person name="Tchuinga P."/>
            <person name="Tenzing P."/>
            <person name="Tesfaye S."/>
            <person name="Theodore J."/>
            <person name="Thoulutsang Y."/>
            <person name="Topham K."/>
            <person name="Towey S."/>
            <person name="Tsamla T."/>
            <person name="Tsomo N."/>
            <person name="Vallee D."/>
            <person name="Vassiliev H."/>
            <person name="Venkataraman V."/>
            <person name="Vinson J."/>
            <person name="Vo A."/>
            <person name="Wade C."/>
            <person name="Wang S."/>
            <person name="Wangchuk T."/>
            <person name="Wangdi T."/>
            <person name="Whittaker C."/>
            <person name="Wilkinson J."/>
            <person name="Wu Y."/>
            <person name="Wyman D."/>
            <person name="Yadav S."/>
            <person name="Yang S."/>
            <person name="Yang X."/>
            <person name="Yeager S."/>
            <person name="Yee E."/>
            <person name="Young G."/>
            <person name="Zainoun J."/>
            <person name="Zembeck L."/>
            <person name="Zimmer A."/>
            <person name="Zody M."/>
            <person name="Lander E."/>
        </authorList>
    </citation>
    <scope>NUCLEOTIDE SEQUENCE [LARGE SCALE GENOMIC DNA]</scope>
</reference>
<sequence length="292" mass="32267">MLFHGIKDITYDFHHYQHHHQHIENYRNSYTYILIRNFRELRASGLAGVKLQAALRLKLSNTSSKKYTEEICRGLLHTHRECQHHTTHSSPAPTKKPPVTPPPVVYYSENCPTGPVLYNRTGSSKSTSSKSSDVLLSTVNPSAICCGGCMTLPKSTMEVNPMVIKSSQQRPFGEQETGYKGHKTVKSPKPWKPQSTETVGKRKTNQTNQMSMVVGSSAFGGKAKQGGVRKMSPLGKVPVAIRRSSPSIRGRRDPSGTAVEGAKYLSIAMATHTVTSPYYHSNDGHDDSVPMM</sequence>
<dbReference type="AlphaFoldDB" id="H2ZGP6"/>
<evidence type="ECO:0000313" key="3">
    <source>
        <dbReference type="Proteomes" id="UP000007875"/>
    </source>
</evidence>
<dbReference type="HOGENOM" id="CLU_953026_0_0_1"/>
<proteinExistence type="predicted"/>
<protein>
    <submittedName>
        <fullName evidence="2">Uncharacterized protein</fullName>
    </submittedName>
</protein>